<organism evidence="1 2">
    <name type="scientific">Pedobacter cryophilus</name>
    <dbReference type="NCBI Taxonomy" id="2571271"/>
    <lineage>
        <taxon>Bacteria</taxon>
        <taxon>Pseudomonadati</taxon>
        <taxon>Bacteroidota</taxon>
        <taxon>Sphingobacteriia</taxon>
        <taxon>Sphingobacteriales</taxon>
        <taxon>Sphingobacteriaceae</taxon>
        <taxon>Pedobacter</taxon>
    </lineage>
</organism>
<dbReference type="AlphaFoldDB" id="A0A4U1C491"/>
<dbReference type="Proteomes" id="UP000308181">
    <property type="component" value="Unassembled WGS sequence"/>
</dbReference>
<evidence type="ECO:0000313" key="2">
    <source>
        <dbReference type="Proteomes" id="UP000308181"/>
    </source>
</evidence>
<accession>A0A4U1C491</accession>
<dbReference type="RefSeq" id="WP_136825988.1">
    <property type="nucleotide sequence ID" value="NZ_SWBP01000002.1"/>
</dbReference>
<dbReference type="EMBL" id="SWBP01000002">
    <property type="protein sequence ID" value="TKB99176.1"/>
    <property type="molecule type" value="Genomic_DNA"/>
</dbReference>
<evidence type="ECO:0000313" key="1">
    <source>
        <dbReference type="EMBL" id="TKB99176.1"/>
    </source>
</evidence>
<sequence>MVKKSVHPISACASIGFLIEAKKLCGGRASQDFEAKKYYPERSGGVEIYLSKPEGHGLDCRRGLNLPLQKSQEESLGIIALKSFRFGFLLKRMDSWNAMEAIGSFAL</sequence>
<protein>
    <submittedName>
        <fullName evidence="1">Uncharacterized protein</fullName>
    </submittedName>
</protein>
<keyword evidence="2" id="KW-1185">Reference proteome</keyword>
<proteinExistence type="predicted"/>
<reference evidence="1 2" key="1">
    <citation type="submission" date="2019-04" db="EMBL/GenBank/DDBJ databases">
        <title>Pedobacter sp. AR-3-17 sp. nov., isolated from Arctic soil.</title>
        <authorList>
            <person name="Dahal R.H."/>
            <person name="Kim D.-U."/>
        </authorList>
    </citation>
    <scope>NUCLEOTIDE SEQUENCE [LARGE SCALE GENOMIC DNA]</scope>
    <source>
        <strain evidence="1 2">AR-3-17</strain>
    </source>
</reference>
<gene>
    <name evidence="1" type="ORF">FA046_08705</name>
</gene>
<name>A0A4U1C491_9SPHI</name>
<comment type="caution">
    <text evidence="1">The sequence shown here is derived from an EMBL/GenBank/DDBJ whole genome shotgun (WGS) entry which is preliminary data.</text>
</comment>